<dbReference type="EMBL" id="PGCL01000003">
    <property type="protein sequence ID" value="TAJ44053.1"/>
    <property type="molecule type" value="Genomic_DNA"/>
</dbReference>
<protein>
    <submittedName>
        <fullName evidence="1">Uncharacterized protein</fullName>
    </submittedName>
</protein>
<gene>
    <name evidence="1" type="ORF">CUJ86_08435</name>
</gene>
<sequence length="61" mass="7377">MLRDALGLWSHHIFLDAEHTSGITSVTQRARYYTIWAYYYQHLFKDNFDPYDFEKIFILAS</sequence>
<evidence type="ECO:0000313" key="1">
    <source>
        <dbReference type="EMBL" id="TAJ44053.1"/>
    </source>
</evidence>
<dbReference type="AlphaFoldDB" id="A0A483CXL2"/>
<name>A0A483CXL2_9EURY</name>
<organism evidence="1 2">
    <name type="scientific">Methanofollis fontis</name>
    <dbReference type="NCBI Taxonomy" id="2052832"/>
    <lineage>
        <taxon>Archaea</taxon>
        <taxon>Methanobacteriati</taxon>
        <taxon>Methanobacteriota</taxon>
        <taxon>Stenosarchaea group</taxon>
        <taxon>Methanomicrobia</taxon>
        <taxon>Methanomicrobiales</taxon>
        <taxon>Methanomicrobiaceae</taxon>
        <taxon>Methanofollis</taxon>
    </lineage>
</organism>
<dbReference type="RefSeq" id="WP_130647119.1">
    <property type="nucleotide sequence ID" value="NZ_PGCL01000003.1"/>
</dbReference>
<evidence type="ECO:0000313" key="2">
    <source>
        <dbReference type="Proteomes" id="UP000292580"/>
    </source>
</evidence>
<keyword evidence="2" id="KW-1185">Reference proteome</keyword>
<comment type="caution">
    <text evidence="1">The sequence shown here is derived from an EMBL/GenBank/DDBJ whole genome shotgun (WGS) entry which is preliminary data.</text>
</comment>
<dbReference type="Proteomes" id="UP000292580">
    <property type="component" value="Unassembled WGS sequence"/>
</dbReference>
<accession>A0A483CXL2</accession>
<proteinExistence type="predicted"/>
<reference evidence="1 2" key="1">
    <citation type="submission" date="2017-11" db="EMBL/GenBank/DDBJ databases">
        <title>Isolation and Characterization of Methanofollis Species from Methane Seep Offshore SW Taiwan.</title>
        <authorList>
            <person name="Teng N.-H."/>
            <person name="Lai M.-C."/>
            <person name="Chen S.-C."/>
        </authorList>
    </citation>
    <scope>NUCLEOTIDE SEQUENCE [LARGE SCALE GENOMIC DNA]</scope>
    <source>
        <strain evidence="1 2">FWC-SCC2</strain>
    </source>
</reference>